<keyword evidence="2 5" id="KW-0812">Transmembrane</keyword>
<evidence type="ECO:0000313" key="7">
    <source>
        <dbReference type="EMBL" id="MFD2629651.1"/>
    </source>
</evidence>
<keyword evidence="8" id="KW-1185">Reference proteome</keyword>
<sequence length="290" mass="33119">MDEKSKKKLFSYMDDEDLNFTEDDRNRTFNKIRQRGQQKGSLFPEKIRRHLGPVLGSVVVIMLAIGILIPNLFANNDMNSQNAQQQTSRHKELSFSALLIGENPVTRRSDFTVLMTYNSQDNSINLVPISRDAYVDIYNAEGEIISKDKLTNAYAYNTAPIPVVKTVSNLFDMPIDYYATVQVKDFFKALGISEDEEQQETILKQEIGDVLQGLSFSQFQTLLTESETNIPNDVYSQFKAEQKTSEAIRVIEMEEGVEDKFIDGIYYTEIDPAVLESTKDRLQQHLGEEK</sequence>
<accession>A0ABW5Q2C8</accession>
<dbReference type="InterPro" id="IPR004474">
    <property type="entry name" value="LytR_CpsA_psr"/>
</dbReference>
<evidence type="ECO:0000256" key="3">
    <source>
        <dbReference type="ARBA" id="ARBA00022968"/>
    </source>
</evidence>
<evidence type="ECO:0000256" key="4">
    <source>
        <dbReference type="ARBA" id="ARBA00022989"/>
    </source>
</evidence>
<dbReference type="PANTHER" id="PTHR33392:SF6">
    <property type="entry name" value="POLYISOPRENYL-TEICHOIC ACID--PEPTIDOGLYCAN TEICHOIC ACID TRANSFERASE TAGU"/>
    <property type="match status" value="1"/>
</dbReference>
<evidence type="ECO:0000259" key="6">
    <source>
        <dbReference type="Pfam" id="PF03816"/>
    </source>
</evidence>
<proteinExistence type="inferred from homology"/>
<evidence type="ECO:0000256" key="5">
    <source>
        <dbReference type="SAM" id="Phobius"/>
    </source>
</evidence>
<organism evidence="7 8">
    <name type="scientific">Oceanobacillus kapialis</name>
    <dbReference type="NCBI Taxonomy" id="481353"/>
    <lineage>
        <taxon>Bacteria</taxon>
        <taxon>Bacillati</taxon>
        <taxon>Bacillota</taxon>
        <taxon>Bacilli</taxon>
        <taxon>Bacillales</taxon>
        <taxon>Bacillaceae</taxon>
        <taxon>Oceanobacillus</taxon>
    </lineage>
</organism>
<dbReference type="RefSeq" id="WP_379562442.1">
    <property type="nucleotide sequence ID" value="NZ_JBHUMX010000038.1"/>
</dbReference>
<feature type="domain" description="Cell envelope-related transcriptional attenuator" evidence="6">
    <location>
        <begin position="108"/>
        <end position="187"/>
    </location>
</feature>
<dbReference type="EMBL" id="JBHUMX010000038">
    <property type="protein sequence ID" value="MFD2629651.1"/>
    <property type="molecule type" value="Genomic_DNA"/>
</dbReference>
<feature type="transmembrane region" description="Helical" evidence="5">
    <location>
        <begin position="51"/>
        <end position="73"/>
    </location>
</feature>
<gene>
    <name evidence="7" type="ORF">ACFSUN_12760</name>
</gene>
<reference evidence="8" key="1">
    <citation type="journal article" date="2019" name="Int. J. Syst. Evol. Microbiol.">
        <title>The Global Catalogue of Microorganisms (GCM) 10K type strain sequencing project: providing services to taxonomists for standard genome sequencing and annotation.</title>
        <authorList>
            <consortium name="The Broad Institute Genomics Platform"/>
            <consortium name="The Broad Institute Genome Sequencing Center for Infectious Disease"/>
            <person name="Wu L."/>
            <person name="Ma J."/>
        </authorList>
    </citation>
    <scope>NUCLEOTIDE SEQUENCE [LARGE SCALE GENOMIC DNA]</scope>
    <source>
        <strain evidence="8">TISTR 1858</strain>
    </source>
</reference>
<name>A0ABW5Q2C8_9BACI</name>
<keyword evidence="5" id="KW-0472">Membrane</keyword>
<comment type="caution">
    <text evidence="7">The sequence shown here is derived from an EMBL/GenBank/DDBJ whole genome shotgun (WGS) entry which is preliminary data.</text>
</comment>
<dbReference type="PANTHER" id="PTHR33392">
    <property type="entry name" value="POLYISOPRENYL-TEICHOIC ACID--PEPTIDOGLYCAN TEICHOIC ACID TRANSFERASE TAGU"/>
    <property type="match status" value="1"/>
</dbReference>
<dbReference type="InterPro" id="IPR050922">
    <property type="entry name" value="LytR/CpsA/Psr_CW_biosynth"/>
</dbReference>
<evidence type="ECO:0000313" key="8">
    <source>
        <dbReference type="Proteomes" id="UP001597451"/>
    </source>
</evidence>
<evidence type="ECO:0000256" key="1">
    <source>
        <dbReference type="ARBA" id="ARBA00006068"/>
    </source>
</evidence>
<dbReference type="Pfam" id="PF03816">
    <property type="entry name" value="LytR_cpsA_psr"/>
    <property type="match status" value="1"/>
</dbReference>
<comment type="similarity">
    <text evidence="1">Belongs to the LytR/CpsA/Psr (LCP) family.</text>
</comment>
<protein>
    <submittedName>
        <fullName evidence="7">LCP family protein</fullName>
    </submittedName>
</protein>
<keyword evidence="3" id="KW-0735">Signal-anchor</keyword>
<keyword evidence="4 5" id="KW-1133">Transmembrane helix</keyword>
<dbReference type="Gene3D" id="3.30.420.590">
    <property type="match status" value="1"/>
</dbReference>
<evidence type="ECO:0000256" key="2">
    <source>
        <dbReference type="ARBA" id="ARBA00022692"/>
    </source>
</evidence>
<dbReference type="Proteomes" id="UP001597451">
    <property type="component" value="Unassembled WGS sequence"/>
</dbReference>